<dbReference type="AlphaFoldDB" id="A0A1F5JFI6"/>
<gene>
    <name evidence="1" type="ORF">A2867_00605</name>
</gene>
<evidence type="ECO:0000313" key="2">
    <source>
        <dbReference type="Proteomes" id="UP000177555"/>
    </source>
</evidence>
<name>A0A1F5JFI6_9BACT</name>
<proteinExistence type="predicted"/>
<evidence type="ECO:0000313" key="1">
    <source>
        <dbReference type="EMBL" id="OGE27359.1"/>
    </source>
</evidence>
<dbReference type="EMBL" id="MFCP01000040">
    <property type="protein sequence ID" value="OGE27359.1"/>
    <property type="molecule type" value="Genomic_DNA"/>
</dbReference>
<organism evidence="1 2">
    <name type="scientific">Candidatus Daviesbacteria bacterium RIFCSPHIGHO2_01_FULL_40_11</name>
    <dbReference type="NCBI Taxonomy" id="1797762"/>
    <lineage>
        <taxon>Bacteria</taxon>
        <taxon>Candidatus Daviesiibacteriota</taxon>
    </lineage>
</organism>
<accession>A0A1F5JFI6</accession>
<comment type="caution">
    <text evidence="1">The sequence shown here is derived from an EMBL/GenBank/DDBJ whole genome shotgun (WGS) entry which is preliminary data.</text>
</comment>
<protein>
    <submittedName>
        <fullName evidence="1">Uncharacterized protein</fullName>
    </submittedName>
</protein>
<reference evidence="1 2" key="1">
    <citation type="journal article" date="2016" name="Nat. Commun.">
        <title>Thousands of microbial genomes shed light on interconnected biogeochemical processes in an aquifer system.</title>
        <authorList>
            <person name="Anantharaman K."/>
            <person name="Brown C.T."/>
            <person name="Hug L.A."/>
            <person name="Sharon I."/>
            <person name="Castelle C.J."/>
            <person name="Probst A.J."/>
            <person name="Thomas B.C."/>
            <person name="Singh A."/>
            <person name="Wilkins M.J."/>
            <person name="Karaoz U."/>
            <person name="Brodie E.L."/>
            <person name="Williams K.H."/>
            <person name="Hubbard S.S."/>
            <person name="Banfield J.F."/>
        </authorList>
    </citation>
    <scope>NUCLEOTIDE SEQUENCE [LARGE SCALE GENOMIC DNA]</scope>
</reference>
<sequence>MKEIETAAELVQTLATNLSTLNRDTRESRPMPVITPGVESMEVFTGELRRSDLAHLAEAVAIAHRGESKGDDAGFSLTEAARFKHDSRVMKDFYAVASISSNASLLDIPAKVKNGEYKVGVRIGEIVVTLYGLIFEAEEMGFAGTEAIGYRAQTLSEQKGIGENHLDFVLSPMMEKMRSDFLSTHRLPQTKMAR</sequence>
<dbReference type="Proteomes" id="UP000177555">
    <property type="component" value="Unassembled WGS sequence"/>
</dbReference>